<evidence type="ECO:0000313" key="5">
    <source>
        <dbReference type="EMBL" id="NBH61537.1"/>
    </source>
</evidence>
<feature type="domain" description="Baseplate J-like central" evidence="3">
    <location>
        <begin position="206"/>
        <end position="281"/>
    </location>
</feature>
<feature type="domain" description="Baseplate protein J-like barrel" evidence="2">
    <location>
        <begin position="97"/>
        <end position="182"/>
    </location>
</feature>
<proteinExistence type="inferred from homology"/>
<dbReference type="RefSeq" id="WP_160201821.1">
    <property type="nucleotide sequence ID" value="NZ_QXWK01000013.1"/>
</dbReference>
<dbReference type="InterPro" id="IPR052399">
    <property type="entry name" value="Phage_Baseplate_Assmbl_Protein"/>
</dbReference>
<keyword evidence="6" id="KW-1185">Reference proteome</keyword>
<dbReference type="Pfam" id="PF26078">
    <property type="entry name" value="Baseplate_J_M"/>
    <property type="match status" value="1"/>
</dbReference>
<dbReference type="EMBL" id="QXWK01000013">
    <property type="protein sequence ID" value="NBH61537.1"/>
    <property type="molecule type" value="Genomic_DNA"/>
</dbReference>
<dbReference type="InterPro" id="IPR006949">
    <property type="entry name" value="Barrel_Baseplate_J-like"/>
</dbReference>
<name>A0A845QLG2_9FIRM</name>
<protein>
    <submittedName>
        <fullName evidence="5">Baseplate J/gp47 family protein</fullName>
    </submittedName>
</protein>
<organism evidence="5 6">
    <name type="scientific">Anaerotruncus colihominis</name>
    <dbReference type="NCBI Taxonomy" id="169435"/>
    <lineage>
        <taxon>Bacteria</taxon>
        <taxon>Bacillati</taxon>
        <taxon>Bacillota</taxon>
        <taxon>Clostridia</taxon>
        <taxon>Eubacteriales</taxon>
        <taxon>Oscillospiraceae</taxon>
        <taxon>Anaerotruncus</taxon>
    </lineage>
</organism>
<reference evidence="5 6" key="1">
    <citation type="submission" date="2018-08" db="EMBL/GenBank/DDBJ databases">
        <title>Murine metabolic-syndrome-specific gut microbial biobank.</title>
        <authorList>
            <person name="Liu C."/>
        </authorList>
    </citation>
    <scope>NUCLEOTIDE SEQUENCE [LARGE SCALE GENOMIC DNA]</scope>
    <source>
        <strain evidence="5 6">28</strain>
    </source>
</reference>
<dbReference type="PANTHER" id="PTHR37829:SF3">
    <property type="entry name" value="PROTEIN JAYE-RELATED"/>
    <property type="match status" value="1"/>
</dbReference>
<evidence type="ECO:0000313" key="6">
    <source>
        <dbReference type="Proteomes" id="UP000446866"/>
    </source>
</evidence>
<dbReference type="Pfam" id="PF04865">
    <property type="entry name" value="Baseplate_J"/>
    <property type="match status" value="1"/>
</dbReference>
<comment type="similarity">
    <text evidence="1">Belongs to the Mu gp47/PBSX XkdT family.</text>
</comment>
<gene>
    <name evidence="5" type="ORF">D0435_07725</name>
</gene>
<evidence type="ECO:0000259" key="4">
    <source>
        <dbReference type="Pfam" id="PF26079"/>
    </source>
</evidence>
<evidence type="ECO:0000259" key="3">
    <source>
        <dbReference type="Pfam" id="PF26078"/>
    </source>
</evidence>
<comment type="caution">
    <text evidence="5">The sequence shown here is derived from an EMBL/GenBank/DDBJ whole genome shotgun (WGS) entry which is preliminary data.</text>
</comment>
<dbReference type="Proteomes" id="UP000446866">
    <property type="component" value="Unassembled WGS sequence"/>
</dbReference>
<dbReference type="PANTHER" id="PTHR37829">
    <property type="entry name" value="PHAGE-LIKE ELEMENT PBSX PROTEIN XKDT"/>
    <property type="match status" value="1"/>
</dbReference>
<dbReference type="Pfam" id="PF26079">
    <property type="entry name" value="Baseplate_J_C"/>
    <property type="match status" value="1"/>
</dbReference>
<evidence type="ECO:0000256" key="1">
    <source>
        <dbReference type="ARBA" id="ARBA00038087"/>
    </source>
</evidence>
<dbReference type="AlphaFoldDB" id="A0A845QLG2"/>
<accession>A0A845QLG2</accession>
<evidence type="ECO:0000259" key="2">
    <source>
        <dbReference type="Pfam" id="PF04865"/>
    </source>
</evidence>
<dbReference type="InterPro" id="IPR058530">
    <property type="entry name" value="Baseplate_J-like_C"/>
</dbReference>
<dbReference type="InterPro" id="IPR058531">
    <property type="entry name" value="Baseplate_J_M"/>
</dbReference>
<feature type="domain" description="Baseplate J-like C-terminal" evidence="4">
    <location>
        <begin position="292"/>
        <end position="371"/>
    </location>
</feature>
<sequence length="383" mass="41495">MAEEWTMPEFLNRDFEEIMEEMTADLPEDIDVSEGSHPYNLLAPTAKQEAYFAQFILAEAMKRIFPQFCEGEPEYVDYHGQVNGMSRKAAAYAEAELSVTGTAEAVIPAGTVFTTASVNDTASVSFVSAEAVTLDENGCGRVTVRAEAPGTGGNVGANTIILQESPIEGISAVTNPEAAKGGTDEESDASFIARIMEYEKMQGLSFVGNTSDYKRWAQEVDGTGTAVVVPPSEDDDSGLVTIVLTDSQGNPAAESLCKKVYDYIVSPDEPERRKAPINGAVLSVVPPAILPVHISATVNLMEGVSLEAVKSAFAEKIRRYLAEVPLEKEIRYTRIGALLSETQGVKDYDYESLLVNDDRSNIAVEVNQFPQIEQDGISLAERR</sequence>